<proteinExistence type="inferred from homology"/>
<gene>
    <name evidence="6 8" type="primary">rsmI</name>
    <name evidence="8" type="ORF">COY93_02810</name>
</gene>
<dbReference type="InterPro" id="IPR000878">
    <property type="entry name" value="4pyrrol_Mease"/>
</dbReference>
<dbReference type="InterPro" id="IPR008189">
    <property type="entry name" value="rRNA_ssu_MeTfrase_I"/>
</dbReference>
<dbReference type="PANTHER" id="PTHR46111">
    <property type="entry name" value="RIBOSOMAL RNA SMALL SUBUNIT METHYLTRANSFERASE I"/>
    <property type="match status" value="1"/>
</dbReference>
<dbReference type="SUPFAM" id="SSF53790">
    <property type="entry name" value="Tetrapyrrole methylase"/>
    <property type="match status" value="1"/>
</dbReference>
<dbReference type="InterPro" id="IPR014777">
    <property type="entry name" value="4pyrrole_Mease_sub1"/>
</dbReference>
<evidence type="ECO:0000259" key="7">
    <source>
        <dbReference type="Pfam" id="PF00590"/>
    </source>
</evidence>
<dbReference type="GO" id="GO:0070677">
    <property type="term" value="F:rRNA (cytosine-2'-O-)-methyltransferase activity"/>
    <property type="evidence" value="ECO:0007669"/>
    <property type="project" value="UniProtKB-UniRule"/>
</dbReference>
<dbReference type="Gene3D" id="3.40.1010.10">
    <property type="entry name" value="Cobalt-precorrin-4 Transmethylase, Domain 1"/>
    <property type="match status" value="1"/>
</dbReference>
<evidence type="ECO:0000313" key="9">
    <source>
        <dbReference type="Proteomes" id="UP000230973"/>
    </source>
</evidence>
<dbReference type="InterPro" id="IPR014776">
    <property type="entry name" value="4pyrrole_Mease_sub2"/>
</dbReference>
<name>A0A2M7Q9U3_9BACT</name>
<comment type="subcellular location">
    <subcellularLocation>
        <location evidence="6">Cytoplasm</location>
    </subcellularLocation>
</comment>
<evidence type="ECO:0000256" key="6">
    <source>
        <dbReference type="HAMAP-Rule" id="MF_01877"/>
    </source>
</evidence>
<dbReference type="NCBIfam" id="TIGR00096">
    <property type="entry name" value="16S rRNA (cytidine(1402)-2'-O)-methyltransferase"/>
    <property type="match status" value="1"/>
</dbReference>
<dbReference type="Proteomes" id="UP000230973">
    <property type="component" value="Unassembled WGS sequence"/>
</dbReference>
<dbReference type="Pfam" id="PF00590">
    <property type="entry name" value="TP_methylase"/>
    <property type="match status" value="1"/>
</dbReference>
<keyword evidence="2 6" id="KW-0698">rRNA processing</keyword>
<evidence type="ECO:0000256" key="3">
    <source>
        <dbReference type="ARBA" id="ARBA00022603"/>
    </source>
</evidence>
<evidence type="ECO:0000256" key="4">
    <source>
        <dbReference type="ARBA" id="ARBA00022679"/>
    </source>
</evidence>
<comment type="catalytic activity">
    <reaction evidence="6">
        <text>cytidine(1402) in 16S rRNA + S-adenosyl-L-methionine = 2'-O-methylcytidine(1402) in 16S rRNA + S-adenosyl-L-homocysteine + H(+)</text>
        <dbReference type="Rhea" id="RHEA:42924"/>
        <dbReference type="Rhea" id="RHEA-COMP:10285"/>
        <dbReference type="Rhea" id="RHEA-COMP:10286"/>
        <dbReference type="ChEBI" id="CHEBI:15378"/>
        <dbReference type="ChEBI" id="CHEBI:57856"/>
        <dbReference type="ChEBI" id="CHEBI:59789"/>
        <dbReference type="ChEBI" id="CHEBI:74495"/>
        <dbReference type="ChEBI" id="CHEBI:82748"/>
        <dbReference type="EC" id="2.1.1.198"/>
    </reaction>
</comment>
<dbReference type="AlphaFoldDB" id="A0A2M7Q9U3"/>
<dbReference type="CDD" id="cd11648">
    <property type="entry name" value="RsmI"/>
    <property type="match status" value="1"/>
</dbReference>
<comment type="similarity">
    <text evidence="6">Belongs to the methyltransferase superfamily. RsmI family.</text>
</comment>
<keyword evidence="3 6" id="KW-0489">Methyltransferase</keyword>
<reference evidence="9" key="1">
    <citation type="submission" date="2017-09" db="EMBL/GenBank/DDBJ databases">
        <title>Depth-based differentiation of microbial function through sediment-hosted aquifers and enrichment of novel symbionts in the deep terrestrial subsurface.</title>
        <authorList>
            <person name="Probst A.J."/>
            <person name="Ladd B."/>
            <person name="Jarett J.K."/>
            <person name="Geller-Mcgrath D.E."/>
            <person name="Sieber C.M.K."/>
            <person name="Emerson J.B."/>
            <person name="Anantharaman K."/>
            <person name="Thomas B.C."/>
            <person name="Malmstrom R."/>
            <person name="Stieglmeier M."/>
            <person name="Klingl A."/>
            <person name="Woyke T."/>
            <person name="Ryan C.M."/>
            <person name="Banfield J.F."/>
        </authorList>
    </citation>
    <scope>NUCLEOTIDE SEQUENCE [LARGE SCALE GENOMIC DNA]</scope>
</reference>
<dbReference type="FunFam" id="3.30.950.10:FF:000002">
    <property type="entry name" value="Ribosomal RNA small subunit methyltransferase I"/>
    <property type="match status" value="1"/>
</dbReference>
<comment type="caution">
    <text evidence="8">The sequence shown here is derived from an EMBL/GenBank/DDBJ whole genome shotgun (WGS) entry which is preliminary data.</text>
</comment>
<dbReference type="HAMAP" id="MF_01877">
    <property type="entry name" value="16SrRNA_methyltr_I"/>
    <property type="match status" value="1"/>
</dbReference>
<dbReference type="InterPro" id="IPR018063">
    <property type="entry name" value="SAM_MeTrfase_RsmI_CS"/>
</dbReference>
<keyword evidence="5 6" id="KW-0949">S-adenosyl-L-methionine</keyword>
<comment type="function">
    <text evidence="6">Catalyzes the 2'-O-methylation of the ribose of cytidine 1402 (C1402) in 16S rRNA.</text>
</comment>
<feature type="domain" description="Tetrapyrrole methylase" evidence="7">
    <location>
        <begin position="5"/>
        <end position="204"/>
    </location>
</feature>
<dbReference type="GO" id="GO:0005737">
    <property type="term" value="C:cytoplasm"/>
    <property type="evidence" value="ECO:0007669"/>
    <property type="project" value="UniProtKB-SubCell"/>
</dbReference>
<dbReference type="PROSITE" id="PS01296">
    <property type="entry name" value="RSMI"/>
    <property type="match status" value="1"/>
</dbReference>
<sequence>MSGIFYVIATPIGNLGDVTLRALEILRKVDILFCEDTRVTRRLLDRHEIEVVIESYREQVHGRKLGRILELLREGREVGLVSDAGTPGISDPGSLLIRDLLIEEPELRIIPIPGPSAALAAVSVAGFPSSAFTFLGFPPHKKGRGAFFRMALESPHPTVVYESPHRIGKALESIGELDPERRICVLRELTKIHETAYRGTAAEAAARLAQGSAKGEFVIVIEGKK</sequence>
<dbReference type="Gene3D" id="3.30.950.10">
    <property type="entry name" value="Methyltransferase, Cobalt-precorrin-4 Transmethylase, Domain 2"/>
    <property type="match status" value="1"/>
</dbReference>
<keyword evidence="1 6" id="KW-0963">Cytoplasm</keyword>
<dbReference type="InterPro" id="IPR035996">
    <property type="entry name" value="4pyrrol_Methylase_sf"/>
</dbReference>
<dbReference type="PANTHER" id="PTHR46111:SF1">
    <property type="entry name" value="RIBOSOMAL RNA SMALL SUBUNIT METHYLTRANSFERASE I"/>
    <property type="match status" value="1"/>
</dbReference>
<protein>
    <recommendedName>
        <fullName evidence="6">Ribosomal RNA small subunit methyltransferase I</fullName>
        <ecNumber evidence="6">2.1.1.198</ecNumber>
    </recommendedName>
    <alternativeName>
        <fullName evidence="6">16S rRNA 2'-O-ribose C1402 methyltransferase</fullName>
    </alternativeName>
    <alternativeName>
        <fullName evidence="6">rRNA (cytidine-2'-O-)-methyltransferase RsmI</fullName>
    </alternativeName>
</protein>
<evidence type="ECO:0000256" key="1">
    <source>
        <dbReference type="ARBA" id="ARBA00022490"/>
    </source>
</evidence>
<organism evidence="8 9">
    <name type="scientific">Candidatus Uhrbacteria bacterium CG_4_10_14_0_8_um_filter_58_22</name>
    <dbReference type="NCBI Taxonomy" id="1975029"/>
    <lineage>
        <taxon>Bacteria</taxon>
        <taxon>Candidatus Uhriibacteriota</taxon>
    </lineage>
</organism>
<evidence type="ECO:0000256" key="2">
    <source>
        <dbReference type="ARBA" id="ARBA00022552"/>
    </source>
</evidence>
<dbReference type="PIRSF" id="PIRSF005917">
    <property type="entry name" value="MTase_YraL"/>
    <property type="match status" value="1"/>
</dbReference>
<evidence type="ECO:0000313" key="8">
    <source>
        <dbReference type="EMBL" id="PIY62607.1"/>
    </source>
</evidence>
<evidence type="ECO:0000256" key="5">
    <source>
        <dbReference type="ARBA" id="ARBA00022691"/>
    </source>
</evidence>
<dbReference type="EMBL" id="PFLC01000034">
    <property type="protein sequence ID" value="PIY62607.1"/>
    <property type="molecule type" value="Genomic_DNA"/>
</dbReference>
<keyword evidence="4 6" id="KW-0808">Transferase</keyword>
<dbReference type="EC" id="2.1.1.198" evidence="6"/>
<accession>A0A2M7Q9U3</accession>